<evidence type="ECO:0000256" key="12">
    <source>
        <dbReference type="ARBA" id="ARBA00023012"/>
    </source>
</evidence>
<evidence type="ECO:0000256" key="10">
    <source>
        <dbReference type="ARBA" id="ARBA00022840"/>
    </source>
</evidence>
<keyword evidence="9 17" id="KW-0418">Kinase</keyword>
<evidence type="ECO:0000256" key="11">
    <source>
        <dbReference type="ARBA" id="ARBA00022989"/>
    </source>
</evidence>
<dbReference type="Gene3D" id="3.30.565.10">
    <property type="entry name" value="Histidine kinase-like ATPase, C-terminal domain"/>
    <property type="match status" value="1"/>
</dbReference>
<evidence type="ECO:0000256" key="3">
    <source>
        <dbReference type="ARBA" id="ARBA00012438"/>
    </source>
</evidence>
<evidence type="ECO:0000313" key="18">
    <source>
        <dbReference type="Proteomes" id="UP000245412"/>
    </source>
</evidence>
<dbReference type="InterPro" id="IPR003594">
    <property type="entry name" value="HATPase_dom"/>
</dbReference>
<keyword evidence="5" id="KW-0597">Phosphoprotein</keyword>
<feature type="domain" description="HAMP" evidence="16">
    <location>
        <begin position="295"/>
        <end position="349"/>
    </location>
</feature>
<evidence type="ECO:0000313" key="17">
    <source>
        <dbReference type="EMBL" id="PWJ72735.1"/>
    </source>
</evidence>
<feature type="transmembrane region" description="Helical" evidence="14">
    <location>
        <begin position="272"/>
        <end position="293"/>
    </location>
</feature>
<gene>
    <name evidence="17" type="ORF">C7383_11649</name>
</gene>
<dbReference type="EC" id="2.7.13.3" evidence="3"/>
<evidence type="ECO:0000259" key="15">
    <source>
        <dbReference type="PROSITE" id="PS50109"/>
    </source>
</evidence>
<dbReference type="GO" id="GO:0005886">
    <property type="term" value="C:plasma membrane"/>
    <property type="evidence" value="ECO:0007669"/>
    <property type="project" value="UniProtKB-SubCell"/>
</dbReference>
<name>A0AB73SZ62_9FIRM</name>
<keyword evidence="18" id="KW-1185">Reference proteome</keyword>
<dbReference type="PANTHER" id="PTHR34220">
    <property type="entry name" value="SENSOR HISTIDINE KINASE YPDA"/>
    <property type="match status" value="1"/>
</dbReference>
<dbReference type="RefSeq" id="WP_109748205.1">
    <property type="nucleotide sequence ID" value="NZ_CABJAT010000004.1"/>
</dbReference>
<keyword evidence="4" id="KW-1003">Cell membrane</keyword>
<keyword evidence="8" id="KW-0547">Nucleotide-binding</keyword>
<dbReference type="PROSITE" id="PS50885">
    <property type="entry name" value="HAMP"/>
    <property type="match status" value="1"/>
</dbReference>
<comment type="caution">
    <text evidence="17">The sequence shown here is derived from an EMBL/GenBank/DDBJ whole genome shotgun (WGS) entry which is preliminary data.</text>
</comment>
<evidence type="ECO:0000256" key="6">
    <source>
        <dbReference type="ARBA" id="ARBA00022679"/>
    </source>
</evidence>
<keyword evidence="12" id="KW-0902">Two-component regulatory system</keyword>
<keyword evidence="7 14" id="KW-0812">Transmembrane</keyword>
<accession>A0AB73SZ62</accession>
<dbReference type="Gene3D" id="6.10.340.10">
    <property type="match status" value="1"/>
</dbReference>
<dbReference type="GO" id="GO:0005524">
    <property type="term" value="F:ATP binding"/>
    <property type="evidence" value="ECO:0007669"/>
    <property type="project" value="UniProtKB-KW"/>
</dbReference>
<dbReference type="Pfam" id="PF02518">
    <property type="entry name" value="HATPase_c"/>
    <property type="match status" value="1"/>
</dbReference>
<dbReference type="GO" id="GO:0000155">
    <property type="term" value="F:phosphorelay sensor kinase activity"/>
    <property type="evidence" value="ECO:0007669"/>
    <property type="project" value="InterPro"/>
</dbReference>
<dbReference type="EMBL" id="QGGY01000016">
    <property type="protein sequence ID" value="PWJ72735.1"/>
    <property type="molecule type" value="Genomic_DNA"/>
</dbReference>
<evidence type="ECO:0000256" key="4">
    <source>
        <dbReference type="ARBA" id="ARBA00022475"/>
    </source>
</evidence>
<dbReference type="SUPFAM" id="SSF55874">
    <property type="entry name" value="ATPase domain of HSP90 chaperone/DNA topoisomerase II/histidine kinase"/>
    <property type="match status" value="1"/>
</dbReference>
<evidence type="ECO:0000256" key="9">
    <source>
        <dbReference type="ARBA" id="ARBA00022777"/>
    </source>
</evidence>
<comment type="subcellular location">
    <subcellularLocation>
        <location evidence="2">Cell membrane</location>
        <topology evidence="2">Multi-pass membrane protein</topology>
    </subcellularLocation>
</comment>
<organism evidence="17 18">
    <name type="scientific">Murimonas intestini</name>
    <dbReference type="NCBI Taxonomy" id="1337051"/>
    <lineage>
        <taxon>Bacteria</taxon>
        <taxon>Bacillati</taxon>
        <taxon>Bacillota</taxon>
        <taxon>Clostridia</taxon>
        <taxon>Lachnospirales</taxon>
        <taxon>Lachnospiraceae</taxon>
        <taxon>Murimonas</taxon>
    </lineage>
</organism>
<dbReference type="InterPro" id="IPR005467">
    <property type="entry name" value="His_kinase_dom"/>
</dbReference>
<dbReference type="InterPro" id="IPR036890">
    <property type="entry name" value="HATPase_C_sf"/>
</dbReference>
<evidence type="ECO:0000256" key="8">
    <source>
        <dbReference type="ARBA" id="ARBA00022741"/>
    </source>
</evidence>
<evidence type="ECO:0000256" key="2">
    <source>
        <dbReference type="ARBA" id="ARBA00004651"/>
    </source>
</evidence>
<comment type="catalytic activity">
    <reaction evidence="1">
        <text>ATP + protein L-histidine = ADP + protein N-phospho-L-histidine.</text>
        <dbReference type="EC" id="2.7.13.3"/>
    </reaction>
</comment>
<dbReference type="CDD" id="cd06225">
    <property type="entry name" value="HAMP"/>
    <property type="match status" value="1"/>
</dbReference>
<dbReference type="AlphaFoldDB" id="A0AB73SZ62"/>
<keyword evidence="11 14" id="KW-1133">Transmembrane helix</keyword>
<proteinExistence type="predicted"/>
<evidence type="ECO:0000259" key="16">
    <source>
        <dbReference type="PROSITE" id="PS50885"/>
    </source>
</evidence>
<dbReference type="Proteomes" id="UP000245412">
    <property type="component" value="Unassembled WGS sequence"/>
</dbReference>
<dbReference type="PANTHER" id="PTHR34220:SF11">
    <property type="entry name" value="SENSOR PROTEIN KINASE HPTS"/>
    <property type="match status" value="1"/>
</dbReference>
<feature type="domain" description="Histidine kinase" evidence="15">
    <location>
        <begin position="459"/>
        <end position="561"/>
    </location>
</feature>
<protein>
    <recommendedName>
        <fullName evidence="3">histidine kinase</fullName>
        <ecNumber evidence="3">2.7.13.3</ecNumber>
    </recommendedName>
</protein>
<dbReference type="InterPro" id="IPR003660">
    <property type="entry name" value="HAMP_dom"/>
</dbReference>
<evidence type="ECO:0000256" key="13">
    <source>
        <dbReference type="ARBA" id="ARBA00023136"/>
    </source>
</evidence>
<dbReference type="SMART" id="SM00387">
    <property type="entry name" value="HATPase_c"/>
    <property type="match status" value="1"/>
</dbReference>
<dbReference type="Pfam" id="PF06580">
    <property type="entry name" value="His_kinase"/>
    <property type="match status" value="1"/>
</dbReference>
<keyword evidence="6" id="KW-0808">Transferase</keyword>
<evidence type="ECO:0000256" key="7">
    <source>
        <dbReference type="ARBA" id="ARBA00022692"/>
    </source>
</evidence>
<dbReference type="InterPro" id="IPR010559">
    <property type="entry name" value="Sig_transdc_His_kin_internal"/>
</dbReference>
<evidence type="ECO:0000256" key="5">
    <source>
        <dbReference type="ARBA" id="ARBA00022553"/>
    </source>
</evidence>
<dbReference type="InterPro" id="IPR050640">
    <property type="entry name" value="Bact_2-comp_sensor_kinase"/>
</dbReference>
<dbReference type="SMART" id="SM00304">
    <property type="entry name" value="HAMP"/>
    <property type="match status" value="1"/>
</dbReference>
<evidence type="ECO:0000256" key="14">
    <source>
        <dbReference type="SAM" id="Phobius"/>
    </source>
</evidence>
<keyword evidence="10" id="KW-0067">ATP-binding</keyword>
<feature type="transmembrane region" description="Helical" evidence="14">
    <location>
        <begin position="12"/>
        <end position="32"/>
    </location>
</feature>
<dbReference type="PROSITE" id="PS50109">
    <property type="entry name" value="HIS_KIN"/>
    <property type="match status" value="1"/>
</dbReference>
<keyword evidence="13 14" id="KW-0472">Membrane</keyword>
<evidence type="ECO:0000256" key="1">
    <source>
        <dbReference type="ARBA" id="ARBA00000085"/>
    </source>
</evidence>
<reference evidence="17 18" key="1">
    <citation type="submission" date="2018-05" db="EMBL/GenBank/DDBJ databases">
        <authorList>
            <person name="Goeker M."/>
            <person name="Huntemann M."/>
            <person name="Clum A."/>
            <person name="Pillay M."/>
            <person name="Palaniappan K."/>
            <person name="Varghese N."/>
            <person name="Mikhailova N."/>
            <person name="Stamatis D."/>
            <person name="Reddy T."/>
            <person name="Daum C."/>
            <person name="Shapiro N."/>
            <person name="Ivanova N."/>
            <person name="Kyrpides N."/>
            <person name="Woyke T."/>
        </authorList>
    </citation>
    <scope>NUCLEOTIDE SEQUENCE [LARGE SCALE GENOMIC DNA]</scope>
    <source>
        <strain evidence="17 18">DSM 26524</strain>
    </source>
</reference>
<sequence length="574" mass="65096">MKREITLRQVLIPAFLTVVVLPMLLMALFSILRLKANMQETLEMQIESNLEKADQVLDMVLDKYKTILYDFCTDDSIVEIVESVNEGVDDKDVNTGKLRRELSHICNRNDGVVGITLRTAGDEKVIYYDRLASSSSNAQWASKVRVPDINAAEDYYAVTVPLKRNEDNIYLIQIARNLVDYRNIHKKLGTVVMSINEEILEKALDPGEGKSIYLCRGNMIISAPDNEDIGKNINDIPTKNMLVTSRRNETSGWNIYNFHSLDVYSKTVREQALFWVFIGVGIMAALLGIVYFATRPVLKSLDNVVDAMETVEKGDFGARLTINQGITSEMKKIYSGFNEMVEQIDALVGQVKQAVVEQKNAEISALEAQIDPHFLYNTLDTINWKAIEKEEYEISGMVGALADILRYTVRNAGGETTIEKELYWLDEYMLLQSAKLGRKLNTIIDVPDGLLECRIHKLLLQPFVENSIKHGLYNIEGECILKISIKKLEEQLHIIIEDNGRGMSKNKVEELNKETGDEGEHLGVANVRKRLKLYYGDRADMFFESRAGRYTRVHLFIPLEEMGGNLNENSDCRG</sequence>